<evidence type="ECO:0000313" key="1">
    <source>
        <dbReference type="EMBL" id="OEJ35245.1"/>
    </source>
</evidence>
<proteinExistence type="predicted"/>
<evidence type="ECO:0000313" key="2">
    <source>
        <dbReference type="Proteomes" id="UP000095705"/>
    </source>
</evidence>
<keyword evidence="2" id="KW-1185">Reference proteome</keyword>
<accession>A0A1E5Q0B3</accession>
<organism evidence="1 2">
    <name type="scientific">Streptomyces subrutilus</name>
    <dbReference type="NCBI Taxonomy" id="36818"/>
    <lineage>
        <taxon>Bacteria</taxon>
        <taxon>Bacillati</taxon>
        <taxon>Actinomycetota</taxon>
        <taxon>Actinomycetes</taxon>
        <taxon>Kitasatosporales</taxon>
        <taxon>Streptomycetaceae</taxon>
        <taxon>Streptomyces</taxon>
    </lineage>
</organism>
<dbReference type="Proteomes" id="UP000095705">
    <property type="component" value="Unassembled WGS sequence"/>
</dbReference>
<sequence>MVRPTTEPVSVVGLTTALPRFATHVELHRGLTLSRSGDKAGRVAYATASMDTLPPKGTAGTA</sequence>
<gene>
    <name evidence="1" type="ORF">BGK67_31600</name>
</gene>
<dbReference type="STRING" id="36818.BGK67_31600"/>
<name>A0A1E5Q0B3_9ACTN</name>
<dbReference type="EMBL" id="MEHK01000001">
    <property type="protein sequence ID" value="OEJ35245.1"/>
    <property type="molecule type" value="Genomic_DNA"/>
</dbReference>
<protein>
    <submittedName>
        <fullName evidence="1">Uncharacterized protein</fullName>
    </submittedName>
</protein>
<dbReference type="AlphaFoldDB" id="A0A1E5Q0B3"/>
<reference evidence="1 2" key="1">
    <citation type="submission" date="2016-08" db="EMBL/GenBank/DDBJ databases">
        <title>The complete genome of Streptomyces subrutilus 10-1-1.</title>
        <authorList>
            <person name="Chen X."/>
        </authorList>
    </citation>
    <scope>NUCLEOTIDE SEQUENCE [LARGE SCALE GENOMIC DNA]</scope>
    <source>
        <strain evidence="1 2">10-1-1</strain>
    </source>
</reference>
<comment type="caution">
    <text evidence="1">The sequence shown here is derived from an EMBL/GenBank/DDBJ whole genome shotgun (WGS) entry which is preliminary data.</text>
</comment>